<dbReference type="EMBL" id="PFNO01000138">
    <property type="protein sequence ID" value="PIZ48124.1"/>
    <property type="molecule type" value="Genomic_DNA"/>
</dbReference>
<evidence type="ECO:0000313" key="1">
    <source>
        <dbReference type="EMBL" id="PIZ48124.1"/>
    </source>
</evidence>
<name>A0A2M7TLS7_9BACT</name>
<reference evidence="2" key="1">
    <citation type="submission" date="2017-09" db="EMBL/GenBank/DDBJ databases">
        <title>Depth-based differentiation of microbial function through sediment-hosted aquifers and enrichment of novel symbionts in the deep terrestrial subsurface.</title>
        <authorList>
            <person name="Probst A.J."/>
            <person name="Ladd B."/>
            <person name="Jarett J.K."/>
            <person name="Geller-Mcgrath D.E."/>
            <person name="Sieber C.M.K."/>
            <person name="Emerson J.B."/>
            <person name="Anantharaman K."/>
            <person name="Thomas B.C."/>
            <person name="Malmstrom R."/>
            <person name="Stieglmeier M."/>
            <person name="Klingl A."/>
            <person name="Woyke T."/>
            <person name="Ryan C.M."/>
            <person name="Banfield J.F."/>
        </authorList>
    </citation>
    <scope>NUCLEOTIDE SEQUENCE [LARGE SCALE GENOMIC DNA]</scope>
</reference>
<accession>A0A2M7TLS7</accession>
<dbReference type="NCBIfam" id="TIGR04256">
    <property type="entry name" value="GxxExxY"/>
    <property type="match status" value="1"/>
</dbReference>
<dbReference type="Proteomes" id="UP000229753">
    <property type="component" value="Unassembled WGS sequence"/>
</dbReference>
<evidence type="ECO:0000313" key="2">
    <source>
        <dbReference type="Proteomes" id="UP000229753"/>
    </source>
</evidence>
<sequence>MIKIELKRKDLIYPELCYQVIGILFDVGIKLGFGHKENFYQKAVANGLRISGLSFKEQLPVKLYYKDKFVGIYYFDFLIEDKVVLEIKVRNYFSRKDISQLYSYLKSQGLKLGIIAHFTRNGVKFKRIVNLR</sequence>
<proteinExistence type="predicted"/>
<dbReference type="AlphaFoldDB" id="A0A2M7TLS7"/>
<protein>
    <submittedName>
        <fullName evidence="1">GxxExxY protein</fullName>
    </submittedName>
</protein>
<dbReference type="InterPro" id="IPR026350">
    <property type="entry name" value="GxxExxY"/>
</dbReference>
<gene>
    <name evidence="1" type="ORF">COY29_04235</name>
</gene>
<organism evidence="1 2">
    <name type="scientific">Candidatus Woesebacteria bacterium CG_4_10_14_0_2_um_filter_39_14</name>
    <dbReference type="NCBI Taxonomy" id="1975054"/>
    <lineage>
        <taxon>Bacteria</taxon>
        <taxon>Candidatus Woeseibacteriota</taxon>
    </lineage>
</organism>
<dbReference type="Pfam" id="PF13366">
    <property type="entry name" value="PDDEXK_3"/>
    <property type="match status" value="1"/>
</dbReference>
<comment type="caution">
    <text evidence="1">The sequence shown here is derived from an EMBL/GenBank/DDBJ whole genome shotgun (WGS) entry which is preliminary data.</text>
</comment>